<dbReference type="Proteomes" id="UP001498398">
    <property type="component" value="Unassembled WGS sequence"/>
</dbReference>
<name>A0ABR1IVW5_9AGAR</name>
<feature type="chain" id="PRO_5047210031" description="GH16 domain-containing protein" evidence="1">
    <location>
        <begin position="21"/>
        <end position="395"/>
    </location>
</feature>
<dbReference type="PANTHER" id="PTHR10963">
    <property type="entry name" value="GLYCOSYL HYDROLASE-RELATED"/>
    <property type="match status" value="1"/>
</dbReference>
<comment type="caution">
    <text evidence="3">The sequence shown here is derived from an EMBL/GenBank/DDBJ whole genome shotgun (WGS) entry which is preliminary data.</text>
</comment>
<keyword evidence="1" id="KW-0732">Signal</keyword>
<dbReference type="PANTHER" id="PTHR10963:SF24">
    <property type="entry name" value="GLYCOSIDASE C21B10.07-RELATED"/>
    <property type="match status" value="1"/>
</dbReference>
<dbReference type="SUPFAM" id="SSF49899">
    <property type="entry name" value="Concanavalin A-like lectins/glucanases"/>
    <property type="match status" value="1"/>
</dbReference>
<dbReference type="EMBL" id="JBANRG010000058">
    <property type="protein sequence ID" value="KAK7442477.1"/>
    <property type="molecule type" value="Genomic_DNA"/>
</dbReference>
<dbReference type="CDD" id="cd02181">
    <property type="entry name" value="GH16_fungal_Lam16A_glucanase"/>
    <property type="match status" value="1"/>
</dbReference>
<feature type="signal peptide" evidence="1">
    <location>
        <begin position="1"/>
        <end position="20"/>
    </location>
</feature>
<evidence type="ECO:0000256" key="1">
    <source>
        <dbReference type="SAM" id="SignalP"/>
    </source>
</evidence>
<gene>
    <name evidence="3" type="ORF">VKT23_016074</name>
</gene>
<protein>
    <recommendedName>
        <fullName evidence="2">GH16 domain-containing protein</fullName>
    </recommendedName>
</protein>
<dbReference type="InterPro" id="IPR050546">
    <property type="entry name" value="Glycosyl_Hydrlase_16"/>
</dbReference>
<dbReference type="InterPro" id="IPR000757">
    <property type="entry name" value="Beta-glucanase-like"/>
</dbReference>
<feature type="domain" description="GH16" evidence="2">
    <location>
        <begin position="41"/>
        <end position="320"/>
    </location>
</feature>
<reference evidence="3 4" key="1">
    <citation type="submission" date="2024-01" db="EMBL/GenBank/DDBJ databases">
        <title>A draft genome for the cacao thread blight pathogen Marasmiellus scandens.</title>
        <authorList>
            <person name="Baruah I.K."/>
            <person name="Leung J."/>
            <person name="Bukari Y."/>
            <person name="Amoako-Attah I."/>
            <person name="Meinhardt L.W."/>
            <person name="Bailey B.A."/>
            <person name="Cohen S.P."/>
        </authorList>
    </citation>
    <scope>NUCLEOTIDE SEQUENCE [LARGE SCALE GENOMIC DNA]</scope>
    <source>
        <strain evidence="3 4">GH-19</strain>
    </source>
</reference>
<sequence length="395" mass="43453">MRWNEFSPILFFLHFHCACAAFINFLSLGSWASAPHIEKRDDNAFDKNPNGSFFVWLPQDEYSGDTFFDRFHFFADVDPTHGTVNYVDQSFALDNGLAYVQDGTVFMKGDDTTWLGDGENRNSVRISSIAQYNTGLFILDINRAPWGCAIWPAWWTVGGGQWPFTGEIDILEGVHDNEHNQVTWHTGPGCQLTPESNFTGAIVQTNGQNNTNCDGTIPPNAGCGVLEWSRASYGENFNMQGGGVFAMKWDENGIAVWSFFRAAVPADIVRGTPNPSQWGPPVAALEPEGCDPITNFVNHSIVFDITFCGDWAGNSYATSGCPGTCAERLKDPSNFENASWSINYMKVFKKQPVHAIVTASSAQSVRVPILGARGSGSVVEVLVVLPVLLLTLLLW</sequence>
<dbReference type="PROSITE" id="PS51762">
    <property type="entry name" value="GH16_2"/>
    <property type="match status" value="1"/>
</dbReference>
<dbReference type="InterPro" id="IPR013320">
    <property type="entry name" value="ConA-like_dom_sf"/>
</dbReference>
<organism evidence="3 4">
    <name type="scientific">Marasmiellus scandens</name>
    <dbReference type="NCBI Taxonomy" id="2682957"/>
    <lineage>
        <taxon>Eukaryota</taxon>
        <taxon>Fungi</taxon>
        <taxon>Dikarya</taxon>
        <taxon>Basidiomycota</taxon>
        <taxon>Agaricomycotina</taxon>
        <taxon>Agaricomycetes</taxon>
        <taxon>Agaricomycetidae</taxon>
        <taxon>Agaricales</taxon>
        <taxon>Marasmiineae</taxon>
        <taxon>Omphalotaceae</taxon>
        <taxon>Marasmiellus</taxon>
    </lineage>
</organism>
<proteinExistence type="predicted"/>
<evidence type="ECO:0000313" key="4">
    <source>
        <dbReference type="Proteomes" id="UP001498398"/>
    </source>
</evidence>
<accession>A0ABR1IVW5</accession>
<keyword evidence="4" id="KW-1185">Reference proteome</keyword>
<dbReference type="Gene3D" id="2.60.120.200">
    <property type="match status" value="1"/>
</dbReference>
<evidence type="ECO:0000259" key="2">
    <source>
        <dbReference type="PROSITE" id="PS51762"/>
    </source>
</evidence>
<dbReference type="Pfam" id="PF26113">
    <property type="entry name" value="GH16_XgeA"/>
    <property type="match status" value="1"/>
</dbReference>
<evidence type="ECO:0000313" key="3">
    <source>
        <dbReference type="EMBL" id="KAK7442477.1"/>
    </source>
</evidence>